<dbReference type="PANTHER" id="PTHR28290:SF1">
    <property type="entry name" value="ENHANCER OF TRANSLATION TERMINATION 1"/>
    <property type="match status" value="1"/>
</dbReference>
<name>A0AAD7Y059_9FUNG</name>
<reference evidence="8 9" key="1">
    <citation type="submission" date="2023-03" db="EMBL/GenBank/DDBJ databases">
        <title>Genome sequence of Lichtheimia ornata CBS 291.66.</title>
        <authorList>
            <person name="Mohabir J.T."/>
            <person name="Shea T.P."/>
            <person name="Kurbessoian T."/>
            <person name="Berby B."/>
            <person name="Fontaine J."/>
            <person name="Livny J."/>
            <person name="Gnirke A."/>
            <person name="Stajich J.E."/>
            <person name="Cuomo C.A."/>
        </authorList>
    </citation>
    <scope>NUCLEOTIDE SEQUENCE [LARGE SCALE GENOMIC DNA]</scope>
    <source>
        <strain evidence="8">CBS 291.66</strain>
    </source>
</reference>
<evidence type="ECO:0000256" key="7">
    <source>
        <dbReference type="SAM" id="MobiDB-lite"/>
    </source>
</evidence>
<feature type="coiled-coil region" evidence="6">
    <location>
        <begin position="124"/>
        <end position="151"/>
    </location>
</feature>
<dbReference type="Pfam" id="PF12753">
    <property type="entry name" value="Nro1"/>
    <property type="match status" value="1"/>
</dbReference>
<dbReference type="GeneID" id="83215038"/>
<evidence type="ECO:0000313" key="8">
    <source>
        <dbReference type="EMBL" id="KAJ8656782.1"/>
    </source>
</evidence>
<evidence type="ECO:0000256" key="5">
    <source>
        <dbReference type="ARBA" id="ARBA00023242"/>
    </source>
</evidence>
<dbReference type="Proteomes" id="UP001234581">
    <property type="component" value="Unassembled WGS sequence"/>
</dbReference>
<dbReference type="InterPro" id="IPR024318">
    <property type="entry name" value="Nro1/ETT1"/>
</dbReference>
<keyword evidence="4" id="KW-0804">Transcription</keyword>
<dbReference type="PANTHER" id="PTHR28290">
    <property type="entry name" value="ENHANCER OF TRANSLATION TERMINATION 1"/>
    <property type="match status" value="1"/>
</dbReference>
<keyword evidence="3" id="KW-0805">Transcription regulation</keyword>
<protein>
    <recommendedName>
        <fullName evidence="10">Enhancer of translation termination 1</fullName>
    </recommendedName>
</protein>
<dbReference type="RefSeq" id="XP_058341695.1">
    <property type="nucleotide sequence ID" value="XM_058487644.1"/>
</dbReference>
<evidence type="ECO:0000256" key="1">
    <source>
        <dbReference type="ARBA" id="ARBA00004123"/>
    </source>
</evidence>
<evidence type="ECO:0000313" key="9">
    <source>
        <dbReference type="Proteomes" id="UP001234581"/>
    </source>
</evidence>
<accession>A0AAD7Y059</accession>
<keyword evidence="6" id="KW-0175">Coiled coil</keyword>
<feature type="region of interest" description="Disordered" evidence="7">
    <location>
        <begin position="271"/>
        <end position="295"/>
    </location>
</feature>
<comment type="similarity">
    <text evidence="2">Belongs to the ETT1 family.</text>
</comment>
<evidence type="ECO:0000256" key="6">
    <source>
        <dbReference type="SAM" id="Coils"/>
    </source>
</evidence>
<sequence length="387" mass="43883">MEKKKRARGLAAQKAAKKSKIEQEPDTSNAQTVMLEQIVEEGDEIGEVVALYMSAMVKCETDDIAGALPLFRGTINESDRILRNWDAEKQEQQTRPPPKFYFAYGSALYELGRLSQDEDFEPYLDAAEERLADGLERFDELEKEEDKKENMAYAQKIRVALAKIWIAKAASQVQESTSSVPDLATKALDTLDKVLAEKENELDTNDLVEIGAIVQSHGELYGDLEKQSKFREWAEKVLLRVVKDEPENVRALTELGLGQLSLANFWLDAADKEEEEEEEEEEKEESTTISQEEKNAQDALLKSQEYFEQVLNLSSKTNKVLPRMHADLAEVLINLSNLVSDEGEQQKLYQQAAEHIQNAKSVAQSKELEYELPEGLQLFLEEWSSSQ</sequence>
<comment type="subcellular location">
    <subcellularLocation>
        <location evidence="1">Nucleus</location>
    </subcellularLocation>
</comment>
<evidence type="ECO:0000256" key="2">
    <source>
        <dbReference type="ARBA" id="ARBA00007273"/>
    </source>
</evidence>
<keyword evidence="9" id="KW-1185">Reference proteome</keyword>
<gene>
    <name evidence="8" type="ORF">O0I10_007630</name>
</gene>
<dbReference type="AlphaFoldDB" id="A0AAD7Y059"/>
<proteinExistence type="inferred from homology"/>
<dbReference type="GO" id="GO:2000640">
    <property type="term" value="P:positive regulation of SREBP signaling pathway"/>
    <property type="evidence" value="ECO:0007669"/>
    <property type="project" value="TreeGrafter"/>
</dbReference>
<organism evidence="8 9">
    <name type="scientific">Lichtheimia ornata</name>
    <dbReference type="NCBI Taxonomy" id="688661"/>
    <lineage>
        <taxon>Eukaryota</taxon>
        <taxon>Fungi</taxon>
        <taxon>Fungi incertae sedis</taxon>
        <taxon>Mucoromycota</taxon>
        <taxon>Mucoromycotina</taxon>
        <taxon>Mucoromycetes</taxon>
        <taxon>Mucorales</taxon>
        <taxon>Lichtheimiaceae</taxon>
        <taxon>Lichtheimia</taxon>
    </lineage>
</organism>
<feature type="compositionally biased region" description="Acidic residues" evidence="7">
    <location>
        <begin position="271"/>
        <end position="284"/>
    </location>
</feature>
<evidence type="ECO:0008006" key="10">
    <source>
        <dbReference type="Google" id="ProtNLM"/>
    </source>
</evidence>
<dbReference type="EMBL" id="JARTCD010000037">
    <property type="protein sequence ID" value="KAJ8656782.1"/>
    <property type="molecule type" value="Genomic_DNA"/>
</dbReference>
<feature type="region of interest" description="Disordered" evidence="7">
    <location>
        <begin position="1"/>
        <end position="29"/>
    </location>
</feature>
<keyword evidence="5" id="KW-0539">Nucleus</keyword>
<evidence type="ECO:0000256" key="3">
    <source>
        <dbReference type="ARBA" id="ARBA00023015"/>
    </source>
</evidence>
<comment type="caution">
    <text evidence="8">The sequence shown here is derived from an EMBL/GenBank/DDBJ whole genome shotgun (WGS) entry which is preliminary data.</text>
</comment>
<evidence type="ECO:0000256" key="4">
    <source>
        <dbReference type="ARBA" id="ARBA00023163"/>
    </source>
</evidence>
<dbReference type="GO" id="GO:0005634">
    <property type="term" value="C:nucleus"/>
    <property type="evidence" value="ECO:0007669"/>
    <property type="project" value="UniProtKB-SubCell"/>
</dbReference>